<evidence type="ECO:0000256" key="2">
    <source>
        <dbReference type="ARBA" id="ARBA00009347"/>
    </source>
</evidence>
<evidence type="ECO:0000256" key="3">
    <source>
        <dbReference type="ARBA" id="ARBA00022630"/>
    </source>
</evidence>
<dbReference type="SUPFAM" id="SSF56645">
    <property type="entry name" value="Acyl-CoA dehydrogenase NM domain-like"/>
    <property type="match status" value="1"/>
</dbReference>
<evidence type="ECO:0000256" key="4">
    <source>
        <dbReference type="ARBA" id="ARBA00022827"/>
    </source>
</evidence>
<keyword evidence="5" id="KW-0560">Oxidoreductase</keyword>
<dbReference type="InterPro" id="IPR036250">
    <property type="entry name" value="AcylCo_DH-like_C"/>
</dbReference>
<protein>
    <submittedName>
        <fullName evidence="8">Acyl-CoA dehydrogenase</fullName>
    </submittedName>
</protein>
<comment type="similarity">
    <text evidence="2">Belongs to the acyl-CoA dehydrogenase family.</text>
</comment>
<dbReference type="Gene3D" id="1.20.140.10">
    <property type="entry name" value="Butyryl-CoA Dehydrogenase, subunit A, domain 3"/>
    <property type="match status" value="1"/>
</dbReference>
<evidence type="ECO:0000313" key="8">
    <source>
        <dbReference type="EMBL" id="GDY58953.1"/>
    </source>
</evidence>
<keyword evidence="9" id="KW-1185">Reference proteome</keyword>
<dbReference type="Pfam" id="PF00441">
    <property type="entry name" value="Acyl-CoA_dh_1"/>
    <property type="match status" value="1"/>
</dbReference>
<dbReference type="OrthoDB" id="8677713at2"/>
<keyword evidence="4" id="KW-0274">FAD</keyword>
<dbReference type="SUPFAM" id="SSF47203">
    <property type="entry name" value="Acyl-CoA dehydrogenase C-terminal domain-like"/>
    <property type="match status" value="1"/>
</dbReference>
<dbReference type="GO" id="GO:0003995">
    <property type="term" value="F:acyl-CoA dehydrogenase activity"/>
    <property type="evidence" value="ECO:0007669"/>
    <property type="project" value="TreeGrafter"/>
</dbReference>
<dbReference type="Proteomes" id="UP000301309">
    <property type="component" value="Unassembled WGS sequence"/>
</dbReference>
<dbReference type="CDD" id="cd00567">
    <property type="entry name" value="ACAD"/>
    <property type="match status" value="1"/>
</dbReference>
<dbReference type="InterPro" id="IPR037069">
    <property type="entry name" value="AcylCoA_DH/ox_N_sf"/>
</dbReference>
<dbReference type="PANTHER" id="PTHR43884">
    <property type="entry name" value="ACYL-COA DEHYDROGENASE"/>
    <property type="match status" value="1"/>
</dbReference>
<evidence type="ECO:0000259" key="7">
    <source>
        <dbReference type="Pfam" id="PF02771"/>
    </source>
</evidence>
<sequence>MTTLTQIEPAQDDIREEFRASVRGVLRDTAPVHGPRAVWSAESVDADAFRQAADLGWLGLLVTERWGGAGAGMQEVVVVAEELGAHLAVVPFLSSAVLTCTALAIGGDAAMGARWLPGLASGQLRGAVALTGPAGRTDPELLDVRAREEGGQTVLDGKAGFVLDGADADLVLVAARRTGRPGADLYAVPRGTPGVEAAPQLCVDRTRRLCTLVLNDVRLDASARLPYTSEAWPVLADRAAVALAADAVGAARRALDMAVEYAKQREQFGRPIGSFQAIKHKLADMYLLVRGASLAVEAAAAALDEGRGARRLVSLAGAYAGDAAAKVTGDAIQVHGGIGYTWEHDCHRLFKRATFDEVYLGDPSAHRERVAGLLLDGQGPSTVFHQ</sequence>
<evidence type="ECO:0000313" key="9">
    <source>
        <dbReference type="Proteomes" id="UP000301309"/>
    </source>
</evidence>
<dbReference type="InterPro" id="IPR009075">
    <property type="entry name" value="AcylCo_DH/oxidase_C"/>
</dbReference>
<dbReference type="Pfam" id="PF02771">
    <property type="entry name" value="Acyl-CoA_dh_N"/>
    <property type="match status" value="1"/>
</dbReference>
<dbReference type="AlphaFoldDB" id="A0A4D4LLL3"/>
<dbReference type="PANTHER" id="PTHR43884:SF20">
    <property type="entry name" value="ACYL-COA DEHYDROGENASE FADE28"/>
    <property type="match status" value="1"/>
</dbReference>
<reference evidence="8 9" key="1">
    <citation type="journal article" date="2020" name="Int. J. Syst. Evol. Microbiol.">
        <title>Reclassification of Streptomyces castelarensis and Streptomyces sporoclivatus as later heterotypic synonyms of Streptomyces antimycoticus.</title>
        <authorList>
            <person name="Komaki H."/>
            <person name="Tamura T."/>
        </authorList>
    </citation>
    <scope>NUCLEOTIDE SEQUENCE [LARGE SCALE GENOMIC DNA]</scope>
    <source>
        <strain evidence="8 9">NBRC 13459</strain>
    </source>
</reference>
<dbReference type="InterPro" id="IPR009100">
    <property type="entry name" value="AcylCoA_DH/oxidase_NM_dom_sf"/>
</dbReference>
<name>A0A4D4LLL3_STRVO</name>
<dbReference type="InterPro" id="IPR013786">
    <property type="entry name" value="AcylCoA_DH/ox_N"/>
</dbReference>
<comment type="cofactor">
    <cofactor evidence="1">
        <name>FAD</name>
        <dbReference type="ChEBI" id="CHEBI:57692"/>
    </cofactor>
</comment>
<dbReference type="EMBL" id="BJHW01000002">
    <property type="protein sequence ID" value="GDY58953.1"/>
    <property type="molecule type" value="Genomic_DNA"/>
</dbReference>
<dbReference type="RefSeq" id="WP_137981432.1">
    <property type="nucleotide sequence ID" value="NZ_BAAASO010000013.1"/>
</dbReference>
<gene>
    <name evidence="8" type="primary">acd_7</name>
    <name evidence="8" type="ORF">SVIO_095760</name>
</gene>
<evidence type="ECO:0000259" key="6">
    <source>
        <dbReference type="Pfam" id="PF00441"/>
    </source>
</evidence>
<evidence type="ECO:0000256" key="1">
    <source>
        <dbReference type="ARBA" id="ARBA00001974"/>
    </source>
</evidence>
<evidence type="ECO:0000256" key="5">
    <source>
        <dbReference type="ARBA" id="ARBA00023002"/>
    </source>
</evidence>
<keyword evidence="3" id="KW-0285">Flavoprotein</keyword>
<organism evidence="8 9">
    <name type="scientific">Streptomyces violaceusniger</name>
    <dbReference type="NCBI Taxonomy" id="68280"/>
    <lineage>
        <taxon>Bacteria</taxon>
        <taxon>Bacillati</taxon>
        <taxon>Actinomycetota</taxon>
        <taxon>Actinomycetes</taxon>
        <taxon>Kitasatosporales</taxon>
        <taxon>Streptomycetaceae</taxon>
        <taxon>Streptomyces</taxon>
        <taxon>Streptomyces violaceusniger group</taxon>
    </lineage>
</organism>
<dbReference type="GO" id="GO:0050660">
    <property type="term" value="F:flavin adenine dinucleotide binding"/>
    <property type="evidence" value="ECO:0007669"/>
    <property type="project" value="InterPro"/>
</dbReference>
<dbReference type="Gene3D" id="1.10.540.10">
    <property type="entry name" value="Acyl-CoA dehydrogenase/oxidase, N-terminal domain"/>
    <property type="match status" value="1"/>
</dbReference>
<proteinExistence type="inferred from homology"/>
<dbReference type="InterPro" id="IPR046373">
    <property type="entry name" value="Acyl-CoA_Oxase/DH_mid-dom_sf"/>
</dbReference>
<accession>A0A4D4LLL3</accession>
<comment type="caution">
    <text evidence="8">The sequence shown here is derived from an EMBL/GenBank/DDBJ whole genome shotgun (WGS) entry which is preliminary data.</text>
</comment>
<dbReference type="Gene3D" id="2.40.110.10">
    <property type="entry name" value="Butyryl-CoA Dehydrogenase, subunit A, domain 2"/>
    <property type="match status" value="1"/>
</dbReference>
<feature type="domain" description="Acyl-CoA dehydrogenase/oxidase N-terminal" evidence="7">
    <location>
        <begin position="15"/>
        <end position="123"/>
    </location>
</feature>
<feature type="domain" description="Acyl-CoA dehydrogenase/oxidase C-terminal" evidence="6">
    <location>
        <begin position="240"/>
        <end position="371"/>
    </location>
</feature>